<sequence length="203" mass="23369">MDNCVKVRICENKKHMWLPYESLSLILKFYNHGYGFNLGLKYVGEGIFFAAARDRFELDFEIMYQDKYVRDVLPTIKLQKIKDLFKLSYSDVKHPDYVIVKNNLVTGQQSERSTVGDGATIELKLGKTYPKPSRVYIPRNFAKLLLPAGVDNVWTFIGPSREGNNRFTFKFVRNKSQQNTYLLQGAGGIFALHINPSSRSHAY</sequence>
<evidence type="ECO:0000313" key="2">
    <source>
        <dbReference type="Proteomes" id="UP001341840"/>
    </source>
</evidence>
<reference evidence="1 2" key="1">
    <citation type="journal article" date="2023" name="Plants (Basel)">
        <title>Bridging the Gap: Combining Genomics and Transcriptomics Approaches to Understand Stylosanthes scabra, an Orphan Legume from the Brazilian Caatinga.</title>
        <authorList>
            <person name="Ferreira-Neto J.R.C."/>
            <person name="da Silva M.D."/>
            <person name="Binneck E."/>
            <person name="de Melo N.F."/>
            <person name="da Silva R.H."/>
            <person name="de Melo A.L.T.M."/>
            <person name="Pandolfi V."/>
            <person name="Bustamante F.O."/>
            <person name="Brasileiro-Vidal A.C."/>
            <person name="Benko-Iseppon A.M."/>
        </authorList>
    </citation>
    <scope>NUCLEOTIDE SEQUENCE [LARGE SCALE GENOMIC DNA]</scope>
    <source>
        <tissue evidence="1">Leaves</tissue>
    </source>
</reference>
<organism evidence="1 2">
    <name type="scientific">Stylosanthes scabra</name>
    <dbReference type="NCBI Taxonomy" id="79078"/>
    <lineage>
        <taxon>Eukaryota</taxon>
        <taxon>Viridiplantae</taxon>
        <taxon>Streptophyta</taxon>
        <taxon>Embryophyta</taxon>
        <taxon>Tracheophyta</taxon>
        <taxon>Spermatophyta</taxon>
        <taxon>Magnoliopsida</taxon>
        <taxon>eudicotyledons</taxon>
        <taxon>Gunneridae</taxon>
        <taxon>Pentapetalae</taxon>
        <taxon>rosids</taxon>
        <taxon>fabids</taxon>
        <taxon>Fabales</taxon>
        <taxon>Fabaceae</taxon>
        <taxon>Papilionoideae</taxon>
        <taxon>50 kb inversion clade</taxon>
        <taxon>dalbergioids sensu lato</taxon>
        <taxon>Dalbergieae</taxon>
        <taxon>Pterocarpus clade</taxon>
        <taxon>Stylosanthes</taxon>
    </lineage>
</organism>
<protein>
    <recommendedName>
        <fullName evidence="3">LAGLIDADG homing endonuclease</fullName>
    </recommendedName>
</protein>
<dbReference type="Proteomes" id="UP001341840">
    <property type="component" value="Unassembled WGS sequence"/>
</dbReference>
<proteinExistence type="predicted"/>
<evidence type="ECO:0008006" key="3">
    <source>
        <dbReference type="Google" id="ProtNLM"/>
    </source>
</evidence>
<keyword evidence="2" id="KW-1185">Reference proteome</keyword>
<name>A0ABU6Z6D1_9FABA</name>
<gene>
    <name evidence="1" type="ORF">PIB30_011404</name>
</gene>
<comment type="caution">
    <text evidence="1">The sequence shown here is derived from an EMBL/GenBank/DDBJ whole genome shotgun (WGS) entry which is preliminary data.</text>
</comment>
<dbReference type="EMBL" id="JASCZI010271888">
    <property type="protein sequence ID" value="MED6216813.1"/>
    <property type="molecule type" value="Genomic_DNA"/>
</dbReference>
<accession>A0ABU6Z6D1</accession>
<evidence type="ECO:0000313" key="1">
    <source>
        <dbReference type="EMBL" id="MED6216813.1"/>
    </source>
</evidence>